<evidence type="ECO:0008006" key="4">
    <source>
        <dbReference type="Google" id="ProtNLM"/>
    </source>
</evidence>
<protein>
    <recommendedName>
        <fullName evidence="4">Tetratricopeptide repeat-containing protein</fullName>
    </recommendedName>
</protein>
<accession>A0ABU8DQG8</accession>
<proteinExistence type="predicted"/>
<evidence type="ECO:0000256" key="1">
    <source>
        <dbReference type="SAM" id="MobiDB-lite"/>
    </source>
</evidence>
<evidence type="ECO:0000313" key="3">
    <source>
        <dbReference type="Proteomes" id="UP001361570"/>
    </source>
</evidence>
<feature type="region of interest" description="Disordered" evidence="1">
    <location>
        <begin position="213"/>
        <end position="285"/>
    </location>
</feature>
<dbReference type="SUPFAM" id="SSF48452">
    <property type="entry name" value="TPR-like"/>
    <property type="match status" value="1"/>
</dbReference>
<dbReference type="RefSeq" id="WP_336403229.1">
    <property type="nucleotide sequence ID" value="NZ_JBAPLU010000004.1"/>
</dbReference>
<reference evidence="2 3" key="1">
    <citation type="submission" date="2024-03" db="EMBL/GenBank/DDBJ databases">
        <title>Draft genome sequence of Klenkia sp. LSe6-5.</title>
        <authorList>
            <person name="Duangmal K."/>
            <person name="Chantavorakit T."/>
        </authorList>
    </citation>
    <scope>NUCLEOTIDE SEQUENCE [LARGE SCALE GENOMIC DNA]</scope>
    <source>
        <strain evidence="2 3">LSe6-5</strain>
    </source>
</reference>
<feature type="compositionally biased region" description="Gly residues" evidence="1">
    <location>
        <begin position="252"/>
        <end position="266"/>
    </location>
</feature>
<sequence length="344" mass="36046">MRRALRGLESRNATVVGQHLAAAGGLVDEDPQAALAHAQAARERASRIAVVREAVGVAAYHAGEFAEAARELRAYRRMSGDESYRAVLADCERALGRPDVALRLVAEALAQEPPHDEVVELRLVEAGARQDMGEVAAAALVLEAALGGRPEPAQLQAGDLGQLRLATAYGDLLEARGEEQQAQAWFEAVMAADPADETGVAARFDAVEFDELDDVDEFDGVDDVDEDSDSSDDDDPADGVAVDGEGRADGVEPGGEAGVGVASGGGAEDELPGTDVPVEYDPDEQDLEEEVAELLGEIPVPGFSDTQVEQPVIRTQPRPIPADSTGLFSAPEDGSPGEHTPPTN</sequence>
<gene>
    <name evidence="2" type="ORF">TEK04_05075</name>
</gene>
<comment type="caution">
    <text evidence="2">The sequence shown here is derived from an EMBL/GenBank/DDBJ whole genome shotgun (WGS) entry which is preliminary data.</text>
</comment>
<dbReference type="Gene3D" id="1.25.40.10">
    <property type="entry name" value="Tetratricopeptide repeat domain"/>
    <property type="match status" value="1"/>
</dbReference>
<feature type="compositionally biased region" description="Acidic residues" evidence="1">
    <location>
        <begin position="267"/>
        <end position="285"/>
    </location>
</feature>
<dbReference type="Proteomes" id="UP001361570">
    <property type="component" value="Unassembled WGS sequence"/>
</dbReference>
<feature type="region of interest" description="Disordered" evidence="1">
    <location>
        <begin position="315"/>
        <end position="344"/>
    </location>
</feature>
<evidence type="ECO:0000313" key="2">
    <source>
        <dbReference type="EMBL" id="MEI4271085.1"/>
    </source>
</evidence>
<dbReference type="EMBL" id="JBAPLU010000004">
    <property type="protein sequence ID" value="MEI4271085.1"/>
    <property type="molecule type" value="Genomic_DNA"/>
</dbReference>
<feature type="compositionally biased region" description="Acidic residues" evidence="1">
    <location>
        <begin position="213"/>
        <end position="237"/>
    </location>
</feature>
<dbReference type="InterPro" id="IPR011990">
    <property type="entry name" value="TPR-like_helical_dom_sf"/>
</dbReference>
<organism evidence="2 3">
    <name type="scientific">Klenkia sesuvii</name>
    <dbReference type="NCBI Taxonomy" id="3103137"/>
    <lineage>
        <taxon>Bacteria</taxon>
        <taxon>Bacillati</taxon>
        <taxon>Actinomycetota</taxon>
        <taxon>Actinomycetes</taxon>
        <taxon>Geodermatophilales</taxon>
        <taxon>Geodermatophilaceae</taxon>
        <taxon>Klenkia</taxon>
    </lineage>
</organism>
<name>A0ABU8DQG8_9ACTN</name>
<keyword evidence="3" id="KW-1185">Reference proteome</keyword>